<name>A0AAV6TGU0_9ARAC</name>
<proteinExistence type="predicted"/>
<feature type="non-terminal residue" evidence="2">
    <location>
        <position position="1"/>
    </location>
</feature>
<dbReference type="EMBL" id="JAFNEN010005057">
    <property type="protein sequence ID" value="KAG8170671.1"/>
    <property type="molecule type" value="Genomic_DNA"/>
</dbReference>
<dbReference type="Proteomes" id="UP000827092">
    <property type="component" value="Unassembled WGS sequence"/>
</dbReference>
<evidence type="ECO:0000313" key="2">
    <source>
        <dbReference type="EMBL" id="KAG8170671.1"/>
    </source>
</evidence>
<sequence>GKPPAFAVRIILKIKIKRVFSPFPSSRFLSSLSRLGIAYHLTMYAPPNNPPKICPRSTRAYKRQGAFWARSVTLRVAFPFPNMSPNGVFFPRCFFPSPFPFGGVSLDLMGTVGGISLTHSCASLINDGAFGYLKDHITPPFLPELDEFLHFDIQSTGKITLRQHRSGATQCYFLIRKSDSLFLPFARGCSPLGTAGYGYGPQKKLTISLDFQRGPKEAHRTPQEAVLLRNASLSPDDRFQGHNSYKKVTLPRVPLDVFPSSFVTDLSRRTFSVSRGGNFLNPPSLLGGSRQKEQCFSFRGTSRFGTGFSDPLGPTDPCSTAVHMEPFSSFILKAFHLSFCYYKPRSAPVALLQAGSRKPGTFNARHRDPPTPLRRKPPRGKPAVAARYRPTLERHPFSWLFASDR</sequence>
<reference evidence="2 3" key="1">
    <citation type="journal article" date="2022" name="Nat. Ecol. Evol.">
        <title>A masculinizing supergene underlies an exaggerated male reproductive morph in a spider.</title>
        <authorList>
            <person name="Hendrickx F."/>
            <person name="De Corte Z."/>
            <person name="Sonet G."/>
            <person name="Van Belleghem S.M."/>
            <person name="Kostlbacher S."/>
            <person name="Vangestel C."/>
        </authorList>
    </citation>
    <scope>NUCLEOTIDE SEQUENCE [LARGE SCALE GENOMIC DNA]</scope>
    <source>
        <strain evidence="2">W744_W776</strain>
    </source>
</reference>
<organism evidence="2 3">
    <name type="scientific">Oedothorax gibbosus</name>
    <dbReference type="NCBI Taxonomy" id="931172"/>
    <lineage>
        <taxon>Eukaryota</taxon>
        <taxon>Metazoa</taxon>
        <taxon>Ecdysozoa</taxon>
        <taxon>Arthropoda</taxon>
        <taxon>Chelicerata</taxon>
        <taxon>Arachnida</taxon>
        <taxon>Araneae</taxon>
        <taxon>Araneomorphae</taxon>
        <taxon>Entelegynae</taxon>
        <taxon>Araneoidea</taxon>
        <taxon>Linyphiidae</taxon>
        <taxon>Erigoninae</taxon>
        <taxon>Oedothorax</taxon>
    </lineage>
</organism>
<dbReference type="AlphaFoldDB" id="A0AAV6TGU0"/>
<accession>A0AAV6TGU0</accession>
<comment type="caution">
    <text evidence="2">The sequence shown here is derived from an EMBL/GenBank/DDBJ whole genome shotgun (WGS) entry which is preliminary data.</text>
</comment>
<feature type="region of interest" description="Disordered" evidence="1">
    <location>
        <begin position="358"/>
        <end position="387"/>
    </location>
</feature>
<keyword evidence="3" id="KW-1185">Reference proteome</keyword>
<evidence type="ECO:0000313" key="3">
    <source>
        <dbReference type="Proteomes" id="UP000827092"/>
    </source>
</evidence>
<protein>
    <submittedName>
        <fullName evidence="2">Uncharacterized protein</fullName>
    </submittedName>
</protein>
<evidence type="ECO:0000256" key="1">
    <source>
        <dbReference type="SAM" id="MobiDB-lite"/>
    </source>
</evidence>
<gene>
    <name evidence="2" type="ORF">JTE90_001178</name>
</gene>